<dbReference type="RefSeq" id="WP_380021846.1">
    <property type="nucleotide sequence ID" value="NZ_JBHSHD010000010.1"/>
</dbReference>
<dbReference type="Proteomes" id="UP001595886">
    <property type="component" value="Unassembled WGS sequence"/>
</dbReference>
<accession>A0ABV9R1C7</accession>
<evidence type="ECO:0000313" key="3">
    <source>
        <dbReference type="Proteomes" id="UP001595886"/>
    </source>
</evidence>
<proteinExistence type="predicted"/>
<gene>
    <name evidence="2" type="ORF">ACFO6Q_14640</name>
</gene>
<keyword evidence="3" id="KW-1185">Reference proteome</keyword>
<feature type="chain" id="PRO_5045653092" description="YhcN/YlaJ family sporulation lipoprotein" evidence="1">
    <location>
        <begin position="38"/>
        <end position="214"/>
    </location>
</feature>
<evidence type="ECO:0008006" key="4">
    <source>
        <dbReference type="Google" id="ProtNLM"/>
    </source>
</evidence>
<organism evidence="2 3">
    <name type="scientific">Dokdonella ginsengisoli</name>
    <dbReference type="NCBI Taxonomy" id="363846"/>
    <lineage>
        <taxon>Bacteria</taxon>
        <taxon>Pseudomonadati</taxon>
        <taxon>Pseudomonadota</taxon>
        <taxon>Gammaproteobacteria</taxon>
        <taxon>Lysobacterales</taxon>
        <taxon>Rhodanobacteraceae</taxon>
        <taxon>Dokdonella</taxon>
    </lineage>
</organism>
<reference evidence="3" key="1">
    <citation type="journal article" date="2019" name="Int. J. Syst. Evol. Microbiol.">
        <title>The Global Catalogue of Microorganisms (GCM) 10K type strain sequencing project: providing services to taxonomists for standard genome sequencing and annotation.</title>
        <authorList>
            <consortium name="The Broad Institute Genomics Platform"/>
            <consortium name="The Broad Institute Genome Sequencing Center for Infectious Disease"/>
            <person name="Wu L."/>
            <person name="Ma J."/>
        </authorList>
    </citation>
    <scope>NUCLEOTIDE SEQUENCE [LARGE SCALE GENOMIC DNA]</scope>
    <source>
        <strain evidence="3">CCUG 30340</strain>
    </source>
</reference>
<protein>
    <recommendedName>
        <fullName evidence="4">YhcN/YlaJ family sporulation lipoprotein</fullName>
    </recommendedName>
</protein>
<dbReference type="EMBL" id="JBHSHD010000010">
    <property type="protein sequence ID" value="MFC4821569.1"/>
    <property type="molecule type" value="Genomic_DNA"/>
</dbReference>
<keyword evidence="1" id="KW-0732">Signal</keyword>
<sequence length="214" mass="23295">MDSSAGCRCREAPSSRFLRFALIGAVAVCAIACQRRAADTAAEKPRPQQAGQPVNPYATAGHIAGARAALLTGNQQAARQYVEAMARDISRSARLRDASRPINHEAARTAVRPMPGVRSAIWLDADNLAVMVDGQPYRDVDMIDRICVALEPLGDTLGVVVNLQDAKARNGDEATTLSRNCQLPEGQRAFMQAKRQVDVVAPEVREQFKKMQRK</sequence>
<evidence type="ECO:0000256" key="1">
    <source>
        <dbReference type="SAM" id="SignalP"/>
    </source>
</evidence>
<evidence type="ECO:0000313" key="2">
    <source>
        <dbReference type="EMBL" id="MFC4821569.1"/>
    </source>
</evidence>
<comment type="caution">
    <text evidence="2">The sequence shown here is derived from an EMBL/GenBank/DDBJ whole genome shotgun (WGS) entry which is preliminary data.</text>
</comment>
<name>A0ABV9R1C7_9GAMM</name>
<feature type="signal peptide" evidence="1">
    <location>
        <begin position="1"/>
        <end position="37"/>
    </location>
</feature>